<dbReference type="EMBL" id="JBHLZP010000012">
    <property type="protein sequence ID" value="MFB9831249.1"/>
    <property type="molecule type" value="Genomic_DNA"/>
</dbReference>
<dbReference type="SUPFAM" id="SSF47336">
    <property type="entry name" value="ACP-like"/>
    <property type="match status" value="1"/>
</dbReference>
<name>A0ABV5Y897_9ACTN</name>
<feature type="domain" description="Ketosynthase family 3 (KS3)" evidence="6">
    <location>
        <begin position="1019"/>
        <end position="1438"/>
    </location>
</feature>
<dbReference type="InterPro" id="IPR018201">
    <property type="entry name" value="Ketoacyl_synth_AS"/>
</dbReference>
<dbReference type="Gene3D" id="1.10.1200.10">
    <property type="entry name" value="ACP-like"/>
    <property type="match status" value="1"/>
</dbReference>
<evidence type="ECO:0000256" key="2">
    <source>
        <dbReference type="ARBA" id="ARBA00022553"/>
    </source>
</evidence>
<reference evidence="7 8" key="1">
    <citation type="submission" date="2024-09" db="EMBL/GenBank/DDBJ databases">
        <authorList>
            <person name="Sun Q."/>
            <person name="Mori K."/>
        </authorList>
    </citation>
    <scope>NUCLEOTIDE SEQUENCE [LARGE SCALE GENOMIC DNA]</scope>
    <source>
        <strain evidence="7 8">TBRC 0563</strain>
    </source>
</reference>
<feature type="domain" description="Ketosynthase family 3 (KS3)" evidence="6">
    <location>
        <begin position="3"/>
        <end position="425"/>
    </location>
</feature>
<gene>
    <name evidence="7" type="ORF">ACFFNX_03505</name>
</gene>
<evidence type="ECO:0000313" key="8">
    <source>
        <dbReference type="Proteomes" id="UP001589627"/>
    </source>
</evidence>
<dbReference type="SUPFAM" id="SSF53901">
    <property type="entry name" value="Thiolase-like"/>
    <property type="match status" value="2"/>
</dbReference>
<keyword evidence="3" id="KW-0808">Transferase</keyword>
<dbReference type="InterPro" id="IPR014043">
    <property type="entry name" value="Acyl_transferase_dom"/>
</dbReference>
<dbReference type="InterPro" id="IPR016036">
    <property type="entry name" value="Malonyl_transacylase_ACP-bd"/>
</dbReference>
<organism evidence="7 8">
    <name type="scientific">Actinoallomurus acaciae</name>
    <dbReference type="NCBI Taxonomy" id="502577"/>
    <lineage>
        <taxon>Bacteria</taxon>
        <taxon>Bacillati</taxon>
        <taxon>Actinomycetota</taxon>
        <taxon>Actinomycetes</taxon>
        <taxon>Streptosporangiales</taxon>
        <taxon>Thermomonosporaceae</taxon>
        <taxon>Actinoallomurus</taxon>
    </lineage>
</organism>
<dbReference type="PROSITE" id="PS00098">
    <property type="entry name" value="THIOLASE_1"/>
    <property type="match status" value="1"/>
</dbReference>
<dbReference type="RefSeq" id="WP_378194959.1">
    <property type="nucleotide sequence ID" value="NZ_JBHLZP010000012.1"/>
</dbReference>
<evidence type="ECO:0000256" key="1">
    <source>
        <dbReference type="ARBA" id="ARBA00022450"/>
    </source>
</evidence>
<keyword evidence="1" id="KW-0596">Phosphopantetheine</keyword>
<protein>
    <submittedName>
        <fullName evidence="7">Beta-ketoacyl synthase N-terminal-like domain-containing protein</fullName>
    </submittedName>
</protein>
<dbReference type="InterPro" id="IPR036736">
    <property type="entry name" value="ACP-like_sf"/>
</dbReference>
<proteinExistence type="predicted"/>
<dbReference type="InterPro" id="IPR001227">
    <property type="entry name" value="Ac_transferase_dom_sf"/>
</dbReference>
<dbReference type="Pfam" id="PF16197">
    <property type="entry name" value="KAsynt_C_assoc"/>
    <property type="match status" value="1"/>
</dbReference>
<evidence type="ECO:0000313" key="7">
    <source>
        <dbReference type="EMBL" id="MFB9831249.1"/>
    </source>
</evidence>
<dbReference type="PANTHER" id="PTHR43775:SF37">
    <property type="entry name" value="SI:DKEY-61P9.11"/>
    <property type="match status" value="1"/>
</dbReference>
<dbReference type="PROSITE" id="PS52004">
    <property type="entry name" value="KS3_2"/>
    <property type="match status" value="2"/>
</dbReference>
<dbReference type="InterPro" id="IPR050091">
    <property type="entry name" value="PKS_NRPS_Biosynth_Enz"/>
</dbReference>
<dbReference type="InterPro" id="IPR009081">
    <property type="entry name" value="PP-bd_ACP"/>
</dbReference>
<dbReference type="PROSITE" id="PS50075">
    <property type="entry name" value="CARRIER"/>
    <property type="match status" value="1"/>
</dbReference>
<dbReference type="InterPro" id="IPR016035">
    <property type="entry name" value="Acyl_Trfase/lysoPLipase"/>
</dbReference>
<dbReference type="Gene3D" id="3.40.366.10">
    <property type="entry name" value="Malonyl-Coenzyme A Acyl Carrier Protein, domain 2"/>
    <property type="match status" value="2"/>
</dbReference>
<dbReference type="SMART" id="SM01294">
    <property type="entry name" value="PKS_PP_betabranch"/>
    <property type="match status" value="1"/>
</dbReference>
<comment type="caution">
    <text evidence="7">The sequence shown here is derived from an EMBL/GenBank/DDBJ whole genome shotgun (WGS) entry which is preliminary data.</text>
</comment>
<dbReference type="SUPFAM" id="SSF52151">
    <property type="entry name" value="FabD/lysophospholipase-like"/>
    <property type="match status" value="1"/>
</dbReference>
<dbReference type="Gene3D" id="3.40.47.10">
    <property type="match status" value="2"/>
</dbReference>
<keyword evidence="2" id="KW-0597">Phosphoprotein</keyword>
<dbReference type="Pfam" id="PF02801">
    <property type="entry name" value="Ketoacyl-synt_C"/>
    <property type="match status" value="2"/>
</dbReference>
<keyword evidence="8" id="KW-1185">Reference proteome</keyword>
<dbReference type="CDD" id="cd00833">
    <property type="entry name" value="PKS"/>
    <property type="match status" value="2"/>
</dbReference>
<feature type="domain" description="Carrier" evidence="5">
    <location>
        <begin position="917"/>
        <end position="992"/>
    </location>
</feature>
<dbReference type="SMART" id="SM00823">
    <property type="entry name" value="PKS_PP"/>
    <property type="match status" value="1"/>
</dbReference>
<dbReference type="PANTHER" id="PTHR43775">
    <property type="entry name" value="FATTY ACID SYNTHASE"/>
    <property type="match status" value="1"/>
</dbReference>
<feature type="compositionally biased region" description="Basic and acidic residues" evidence="4">
    <location>
        <begin position="1004"/>
        <end position="1016"/>
    </location>
</feature>
<dbReference type="Proteomes" id="UP001589627">
    <property type="component" value="Unassembled WGS sequence"/>
</dbReference>
<dbReference type="Pfam" id="PF00109">
    <property type="entry name" value="ketoacyl-synt"/>
    <property type="match status" value="2"/>
</dbReference>
<dbReference type="Pfam" id="PF00698">
    <property type="entry name" value="Acyl_transf_1"/>
    <property type="match status" value="1"/>
</dbReference>
<evidence type="ECO:0000256" key="3">
    <source>
        <dbReference type="ARBA" id="ARBA00022679"/>
    </source>
</evidence>
<feature type="region of interest" description="Disordered" evidence="4">
    <location>
        <begin position="993"/>
        <end position="1017"/>
    </location>
</feature>
<dbReference type="InterPro" id="IPR014031">
    <property type="entry name" value="Ketoacyl_synth_C"/>
</dbReference>
<dbReference type="InterPro" id="IPR032821">
    <property type="entry name" value="PKS_assoc"/>
</dbReference>
<accession>A0ABV5Y897</accession>
<dbReference type="InterPro" id="IPR016039">
    <property type="entry name" value="Thiolase-like"/>
</dbReference>
<feature type="region of interest" description="Disordered" evidence="4">
    <location>
        <begin position="875"/>
        <end position="902"/>
    </location>
</feature>
<dbReference type="SMART" id="SM00827">
    <property type="entry name" value="PKS_AT"/>
    <property type="match status" value="1"/>
</dbReference>
<evidence type="ECO:0000259" key="6">
    <source>
        <dbReference type="PROSITE" id="PS52004"/>
    </source>
</evidence>
<dbReference type="InterPro" id="IPR020806">
    <property type="entry name" value="PKS_PP-bd"/>
</dbReference>
<dbReference type="InterPro" id="IPR020841">
    <property type="entry name" value="PKS_Beta-ketoAc_synthase_dom"/>
</dbReference>
<evidence type="ECO:0000259" key="5">
    <source>
        <dbReference type="PROSITE" id="PS50075"/>
    </source>
</evidence>
<dbReference type="SMART" id="SM00825">
    <property type="entry name" value="PKS_KS"/>
    <property type="match status" value="2"/>
</dbReference>
<dbReference type="PROSITE" id="PS00606">
    <property type="entry name" value="KS3_1"/>
    <property type="match status" value="1"/>
</dbReference>
<dbReference type="Gene3D" id="3.30.70.3290">
    <property type="match status" value="2"/>
</dbReference>
<dbReference type="Pfam" id="PF00550">
    <property type="entry name" value="PP-binding"/>
    <property type="match status" value="1"/>
</dbReference>
<feature type="non-terminal residue" evidence="7">
    <location>
        <position position="1636"/>
    </location>
</feature>
<dbReference type="InterPro" id="IPR014030">
    <property type="entry name" value="Ketoacyl_synth_N"/>
</dbReference>
<dbReference type="InterPro" id="IPR020615">
    <property type="entry name" value="Thiolase_acyl_enz_int_AS"/>
</dbReference>
<dbReference type="SUPFAM" id="SSF55048">
    <property type="entry name" value="Probable ACP-binding domain of malonyl-CoA ACP transacylase"/>
    <property type="match status" value="1"/>
</dbReference>
<sequence length="1636" mass="171346">MTDEPIAVVGVGCRFPGGANDLRSLGELLAAGRTCIAAVPADRWGPELHDPARGRPGTVANHRGAFLQDVDRFDSGYFGIPPREAEFLDPQHRMLMEVAWEAMSDSGRPRDAWRGSRTAVYVGTLANDYQLIHARTLGIAGIGPHYASGVEPSFAAGRVSYAFDLRGPASTVNSACSSSLLAVHLACQALRAGECATAVAGGVSLLLGPDYSVFMSSIGAVSRTGRCRPFDAAADGLVRGEGCGFVTLKRLCDAVAEGDRVYAVIRGSAVAHDGASIGITAPNALAQEELLLTALERAGVAPADVDYVEAHGTGTPLGDQTELDTLGTVYGAHRRSPVPVGSIKAVFGHTDAAAGVAGLLKAICVIRSGDVPPQPGFSSPTPGVDWRGVTVSAEGTSLRADGRALRAGVSSFGASGTLVHAVVEAPEPDRAPAPVEGPHVLLVSSAREEKLGEQAARMRGLVDEAGDRLGELVASAATRSTVEAFRLAVVADGPAGLTAALTDPANPADGAYTGAVLDPGAVPPPAFVYAGQGGQWPGMALDLYDRDADVRNALDECHALIGAEASWSLLDELRSSRDDRRLERTDRLQPAIFAVQVAITRWLAARGITPHAVVGHSLGEVAAAHAAGCLSLAQAVRVVVRRAEVLHETHGTGRMYAVQDAPDVVDAVLREIGTPVIVSGLNGPRSTVIAGPPQEAADAARVLEERGLRCRRVPIDVATHSPVVAHCGPLLEAALQGLDPAPASVRFASSVDLDGDTHTPDAAYWARNITDPVRLWPAVDRLLTGRGHLLIEIGPHPVLVPPLTDALRGRGRDGTAIATLRRDQPGATALHRAVAQLHVAGVTVDWPKVTGRPSRHHTLPAPSWGGGRYWLPGVGRGSHEPGEPVVSTSPAVQEQSRDEPDRGLVPAVREAAGRTGADMAGRIEAAVRDVLALPGDFRMVRGRGLFEQGLDSLTAVSLRRRLQEEFAVELDASVIFEHPTITALAEFLAEAAHAETASGEPDDEPRALAEEPARPSEDDDAIAVIGIGCRLPGAPSPDAFWTLLTEGRDALGDLPPDRRREDPVWTDLAEDVPVRHCYLDDITGFDAEFFRIAPREARSVDPQQRMLLEVAWDALEDAGCRPRSLHGRQVGVYVGLEAADYQHLLASDLETIDLYYGTGTSFAASAGRLSYFLGLNGPGVVVDTACSSALTAVHLACQGLRADECDVAVVGGAHAIVAPTMMAAMAGSGALAADGRCKTFDDAADGYGYGEGAVVLVLKRLAAARRDDDRVYAVIRASAVNQDGASGGFTVPSASAQTALCETALKGAGWSPADVDYVETHGTGTPLGDPIEVGALARAYGPGRDGDRPLLIGSAKPNVGHLSAASGLVGLLKVVLAMHRREIPRHVVDRPSARIDWSRLPVALVTGNRPWPDSGSPSRAGVSSFGFTGSNAHVLVEQAAAPPPREEEPGEPFVVLPVTANSAPALRAAAGRLAERLGSAPEELAEIAGTATFHRSFLGHRLAVVGGTPADLVRALEQVAAGDDPPASARSGHVEDEDRRDVTFWYGTELPPEASRARFGASPAYRRGLAACAEHLARMTGQTPDLLAAPPAYLRLAYRFAHHVAITQLWRAYGVRPDGVAGEPATVAWAEGRIGA</sequence>
<evidence type="ECO:0000256" key="4">
    <source>
        <dbReference type="SAM" id="MobiDB-lite"/>
    </source>
</evidence>